<dbReference type="SUPFAM" id="SSF48208">
    <property type="entry name" value="Six-hairpin glycosidases"/>
    <property type="match status" value="1"/>
</dbReference>
<dbReference type="AlphaFoldDB" id="A0A1V2GU73"/>
<dbReference type="GO" id="GO:0008810">
    <property type="term" value="F:cellulase activity"/>
    <property type="evidence" value="ECO:0007669"/>
    <property type="project" value="UniProtKB-EC"/>
</dbReference>
<dbReference type="GO" id="GO:0030245">
    <property type="term" value="P:cellulose catabolic process"/>
    <property type="evidence" value="ECO:0007669"/>
    <property type="project" value="UniProtKB-KW"/>
</dbReference>
<comment type="catalytic activity">
    <reaction evidence="1">
        <text>Endohydrolysis of (1-&gt;4)-beta-D-glucosidic linkages in cellulose, lichenin and cereal beta-D-glucans.</text>
        <dbReference type="EC" id="3.2.1.4"/>
    </reaction>
</comment>
<evidence type="ECO:0000256" key="2">
    <source>
        <dbReference type="ARBA" id="ARBA00009209"/>
    </source>
</evidence>
<dbReference type="Pfam" id="PF01270">
    <property type="entry name" value="Glyco_hydro_8"/>
    <property type="match status" value="1"/>
</dbReference>
<evidence type="ECO:0000256" key="4">
    <source>
        <dbReference type="ARBA" id="ARBA00022801"/>
    </source>
</evidence>
<organism evidence="8 9">
    <name type="scientific">Teichococcus deserti</name>
    <dbReference type="NCBI Taxonomy" id="1817963"/>
    <lineage>
        <taxon>Bacteria</taxon>
        <taxon>Pseudomonadati</taxon>
        <taxon>Pseudomonadota</taxon>
        <taxon>Alphaproteobacteria</taxon>
        <taxon>Acetobacterales</taxon>
        <taxon>Roseomonadaceae</taxon>
        <taxon>Roseomonas</taxon>
    </lineage>
</organism>
<sequence length="282" mass="31020">MFCAERAADRAGFELVWGWTRRWLTRPQDRLAAWRYIPDRGDSVPDRNNATDGDLFIGAALLLAGRRWPDSGYTEAGAAIARDILRLLLRQVAGSTLLLPALHGFEAADSVTVNPSYYAFPILGVLARAVPDPAWLALAGDGLKLLRRARFGRWGLPPDWLTVARADGALTLPSRWPPRFSYDAVRVPLYLCWAGLADEPGALAAARFWGDPGHRLWPAWVDLTTNRIGPYAAAPGLRGLGSYVFEQLGGRPPAQPNPPFMRDDYYSSVLKLLTLAALSEKA</sequence>
<evidence type="ECO:0000256" key="5">
    <source>
        <dbReference type="ARBA" id="ARBA00023001"/>
    </source>
</evidence>
<keyword evidence="4" id="KW-0378">Hydrolase</keyword>
<dbReference type="OrthoDB" id="9766708at2"/>
<dbReference type="InterPro" id="IPR008928">
    <property type="entry name" value="6-hairpin_glycosidase_sf"/>
</dbReference>
<dbReference type="RefSeq" id="WP_076960441.1">
    <property type="nucleotide sequence ID" value="NZ_MLCO01000398.1"/>
</dbReference>
<dbReference type="Proteomes" id="UP000188879">
    <property type="component" value="Unassembled WGS sequence"/>
</dbReference>
<evidence type="ECO:0000256" key="3">
    <source>
        <dbReference type="ARBA" id="ARBA00012601"/>
    </source>
</evidence>
<name>A0A1V2GU73_9PROT</name>
<keyword evidence="7" id="KW-0119">Carbohydrate metabolism</keyword>
<evidence type="ECO:0000313" key="9">
    <source>
        <dbReference type="Proteomes" id="UP000188879"/>
    </source>
</evidence>
<dbReference type="PRINTS" id="PR00735">
    <property type="entry name" value="GLHYDRLASE8"/>
</dbReference>
<evidence type="ECO:0000256" key="6">
    <source>
        <dbReference type="ARBA" id="ARBA00023295"/>
    </source>
</evidence>
<dbReference type="EC" id="3.2.1.4" evidence="3"/>
<reference evidence="8 9" key="1">
    <citation type="submission" date="2016-10" db="EMBL/GenBank/DDBJ databases">
        <title>Draft Genome sequence of Roseomonas sp. strain M3.</title>
        <authorList>
            <person name="Subhash Y."/>
            <person name="Lee S."/>
        </authorList>
    </citation>
    <scope>NUCLEOTIDE SEQUENCE [LARGE SCALE GENOMIC DNA]</scope>
    <source>
        <strain evidence="8 9">M3</strain>
    </source>
</reference>
<gene>
    <name evidence="8" type="ORF">BKE38_27625</name>
</gene>
<evidence type="ECO:0000313" key="8">
    <source>
        <dbReference type="EMBL" id="ONG44670.1"/>
    </source>
</evidence>
<proteinExistence type="inferred from homology"/>
<dbReference type="InterPro" id="IPR012341">
    <property type="entry name" value="6hp_glycosidase-like_sf"/>
</dbReference>
<comment type="similarity">
    <text evidence="2">Belongs to the glycosyl hydrolase 8 (cellulase D) family.</text>
</comment>
<comment type="caution">
    <text evidence="8">The sequence shown here is derived from an EMBL/GenBank/DDBJ whole genome shotgun (WGS) entry which is preliminary data.</text>
</comment>
<keyword evidence="5" id="KW-0136">Cellulose degradation</keyword>
<dbReference type="EMBL" id="MLCO01000398">
    <property type="protein sequence ID" value="ONG44670.1"/>
    <property type="molecule type" value="Genomic_DNA"/>
</dbReference>
<accession>A0A1V2GU73</accession>
<dbReference type="Gene3D" id="1.50.10.10">
    <property type="match status" value="1"/>
</dbReference>
<protein>
    <recommendedName>
        <fullName evidence="3">cellulase</fullName>
        <ecNumber evidence="3">3.2.1.4</ecNumber>
    </recommendedName>
</protein>
<keyword evidence="9" id="KW-1185">Reference proteome</keyword>
<keyword evidence="6" id="KW-0326">Glycosidase</keyword>
<evidence type="ECO:0000256" key="7">
    <source>
        <dbReference type="ARBA" id="ARBA00023326"/>
    </source>
</evidence>
<keyword evidence="7" id="KW-0624">Polysaccharide degradation</keyword>
<evidence type="ECO:0000256" key="1">
    <source>
        <dbReference type="ARBA" id="ARBA00000966"/>
    </source>
</evidence>
<dbReference type="InterPro" id="IPR002037">
    <property type="entry name" value="Glyco_hydro_8"/>
</dbReference>